<keyword evidence="2" id="KW-1185">Reference proteome</keyword>
<proteinExistence type="predicted"/>
<sequence>MCGILFSAHFAGNANATPTGNTAWESLVGYNAKRGPDSQNSVHVSLSKDGVEHVDGDGQSSPRLSLGFFASELQLRGSSTVVQPHTLDGDILCWNGEIFDGMEISADENDGARLFQSLCSLDDPTRITEVFGGIEGPYAFVYYHKSTGRLFYARDPLGRRSLLIHKPTAQNPVLYIASVSAGGNLGDGFEEVLTESVHTIDLREWANGENLDVHLSSLPRCEIARFPFAQLSRVNATLPPEDYERVESLDQIPSSMVKVVDDLITELDRSVMLRVRDIPLTSLQPGQARVAVLFSGGIDSTVITYLAHRHLPCSEPIDLLNVAFENPRKMRLETEGNVNALPKQKKKERLKKGPTSEVKQPTYMVPDRVSGLQELEELRRLCPDRTWNFVEVNVPYEESQALRQEVSTLMLPGRTVMDMSLALALYFASRGIGQVRDSPDGHASPYHSRARVILNGLGSDELFGGYGRHRTAYTAGGWEAVIKELQLEVDRLPSRNLGRDDRIIAAHGKETRHPFLSLSVLNYATSLSVHLKMDPRLELGMGDKLLLRLAVRKLGLVEASCRKKRAMQFGSHSARMEGEKRGDLLLE</sequence>
<organism evidence="1 2">
    <name type="scientific">Pluteus cervinus</name>
    <dbReference type="NCBI Taxonomy" id="181527"/>
    <lineage>
        <taxon>Eukaryota</taxon>
        <taxon>Fungi</taxon>
        <taxon>Dikarya</taxon>
        <taxon>Basidiomycota</taxon>
        <taxon>Agaricomycotina</taxon>
        <taxon>Agaricomycetes</taxon>
        <taxon>Agaricomycetidae</taxon>
        <taxon>Agaricales</taxon>
        <taxon>Pluteineae</taxon>
        <taxon>Pluteaceae</taxon>
        <taxon>Pluteus</taxon>
    </lineage>
</organism>
<name>A0ACD3BGL9_9AGAR</name>
<gene>
    <name evidence="1" type="ORF">BDN72DRAFT_884541</name>
</gene>
<protein>
    <submittedName>
        <fullName evidence="1">Uncharacterized protein</fullName>
    </submittedName>
</protein>
<accession>A0ACD3BGL9</accession>
<evidence type="ECO:0000313" key="1">
    <source>
        <dbReference type="EMBL" id="TFK76894.1"/>
    </source>
</evidence>
<evidence type="ECO:0000313" key="2">
    <source>
        <dbReference type="Proteomes" id="UP000308600"/>
    </source>
</evidence>
<dbReference type="EMBL" id="ML208259">
    <property type="protein sequence ID" value="TFK76894.1"/>
    <property type="molecule type" value="Genomic_DNA"/>
</dbReference>
<dbReference type="Proteomes" id="UP000308600">
    <property type="component" value="Unassembled WGS sequence"/>
</dbReference>
<reference evidence="1 2" key="1">
    <citation type="journal article" date="2019" name="Nat. Ecol. Evol.">
        <title>Megaphylogeny resolves global patterns of mushroom evolution.</title>
        <authorList>
            <person name="Varga T."/>
            <person name="Krizsan K."/>
            <person name="Foldi C."/>
            <person name="Dima B."/>
            <person name="Sanchez-Garcia M."/>
            <person name="Sanchez-Ramirez S."/>
            <person name="Szollosi G.J."/>
            <person name="Szarkandi J.G."/>
            <person name="Papp V."/>
            <person name="Albert L."/>
            <person name="Andreopoulos W."/>
            <person name="Angelini C."/>
            <person name="Antonin V."/>
            <person name="Barry K.W."/>
            <person name="Bougher N.L."/>
            <person name="Buchanan P."/>
            <person name="Buyck B."/>
            <person name="Bense V."/>
            <person name="Catcheside P."/>
            <person name="Chovatia M."/>
            <person name="Cooper J."/>
            <person name="Damon W."/>
            <person name="Desjardin D."/>
            <person name="Finy P."/>
            <person name="Geml J."/>
            <person name="Haridas S."/>
            <person name="Hughes K."/>
            <person name="Justo A."/>
            <person name="Karasinski D."/>
            <person name="Kautmanova I."/>
            <person name="Kiss B."/>
            <person name="Kocsube S."/>
            <person name="Kotiranta H."/>
            <person name="LaButti K.M."/>
            <person name="Lechner B.E."/>
            <person name="Liimatainen K."/>
            <person name="Lipzen A."/>
            <person name="Lukacs Z."/>
            <person name="Mihaltcheva S."/>
            <person name="Morgado L.N."/>
            <person name="Niskanen T."/>
            <person name="Noordeloos M.E."/>
            <person name="Ohm R.A."/>
            <person name="Ortiz-Santana B."/>
            <person name="Ovrebo C."/>
            <person name="Racz N."/>
            <person name="Riley R."/>
            <person name="Savchenko A."/>
            <person name="Shiryaev A."/>
            <person name="Soop K."/>
            <person name="Spirin V."/>
            <person name="Szebenyi C."/>
            <person name="Tomsovsky M."/>
            <person name="Tulloss R.E."/>
            <person name="Uehling J."/>
            <person name="Grigoriev I.V."/>
            <person name="Vagvolgyi C."/>
            <person name="Papp T."/>
            <person name="Martin F.M."/>
            <person name="Miettinen O."/>
            <person name="Hibbett D.S."/>
            <person name="Nagy L.G."/>
        </authorList>
    </citation>
    <scope>NUCLEOTIDE SEQUENCE [LARGE SCALE GENOMIC DNA]</scope>
    <source>
        <strain evidence="1 2">NL-1719</strain>
    </source>
</reference>